<dbReference type="PIRSF" id="PIRSF006648">
    <property type="entry name" value="DrrB"/>
    <property type="match status" value="1"/>
</dbReference>
<feature type="domain" description="ABC transmembrane type-2" evidence="6">
    <location>
        <begin position="25"/>
        <end position="249"/>
    </location>
</feature>
<proteinExistence type="inferred from homology"/>
<name>A0A9E6XX55_9ACTN</name>
<keyword evidence="5" id="KW-1003">Cell membrane</keyword>
<evidence type="ECO:0000256" key="3">
    <source>
        <dbReference type="ARBA" id="ARBA00022989"/>
    </source>
</evidence>
<sequence length="251" mass="26771">MTTAVVRDTGTVLRRELRPTLRDPFSLIFSMIQPLFFLALFGPLVVGVTGLGEQASLQWFVPGILVMSALFAASMTGSNLLLEIESGSHERMLVTPLERPALLVGRALKEILPVVVQSLVVVAVVMPFGFDLEPAGALGLVVIALFAVGLGALSYTLALAVSDQQWVFWAVQQTLLFPLMLLSGMLLPIEDGPAWLRTLADFNPLKYIVDAERALFAGELTTTALWGALAAAGVAVAGLAIGVRAMRRATA</sequence>
<dbReference type="InterPro" id="IPR000412">
    <property type="entry name" value="ABC_2_transport"/>
</dbReference>
<dbReference type="Proteomes" id="UP001162834">
    <property type="component" value="Chromosome"/>
</dbReference>
<evidence type="ECO:0000256" key="1">
    <source>
        <dbReference type="ARBA" id="ARBA00004141"/>
    </source>
</evidence>
<protein>
    <recommendedName>
        <fullName evidence="5">Transport permease protein</fullName>
    </recommendedName>
</protein>
<evidence type="ECO:0000256" key="2">
    <source>
        <dbReference type="ARBA" id="ARBA00022692"/>
    </source>
</evidence>
<dbReference type="InterPro" id="IPR051784">
    <property type="entry name" value="Nod_factor_ABC_transporter"/>
</dbReference>
<feature type="transmembrane region" description="Helical" evidence="5">
    <location>
        <begin position="111"/>
        <end position="130"/>
    </location>
</feature>
<feature type="transmembrane region" description="Helical" evidence="5">
    <location>
        <begin position="224"/>
        <end position="243"/>
    </location>
</feature>
<keyword evidence="3 5" id="KW-1133">Transmembrane helix</keyword>
<keyword evidence="4 5" id="KW-0472">Membrane</keyword>
<organism evidence="7 8">
    <name type="scientific">Capillimicrobium parvum</name>
    <dbReference type="NCBI Taxonomy" id="2884022"/>
    <lineage>
        <taxon>Bacteria</taxon>
        <taxon>Bacillati</taxon>
        <taxon>Actinomycetota</taxon>
        <taxon>Thermoleophilia</taxon>
        <taxon>Solirubrobacterales</taxon>
        <taxon>Capillimicrobiaceae</taxon>
        <taxon>Capillimicrobium</taxon>
    </lineage>
</organism>
<evidence type="ECO:0000256" key="4">
    <source>
        <dbReference type="ARBA" id="ARBA00023136"/>
    </source>
</evidence>
<dbReference type="InterPro" id="IPR013525">
    <property type="entry name" value="ABC2_TM"/>
</dbReference>
<keyword evidence="8" id="KW-1185">Reference proteome</keyword>
<dbReference type="PANTHER" id="PTHR43229">
    <property type="entry name" value="NODULATION PROTEIN J"/>
    <property type="match status" value="1"/>
</dbReference>
<evidence type="ECO:0000256" key="5">
    <source>
        <dbReference type="RuleBase" id="RU361157"/>
    </source>
</evidence>
<evidence type="ECO:0000313" key="7">
    <source>
        <dbReference type="EMBL" id="UGS35708.1"/>
    </source>
</evidence>
<feature type="transmembrane region" description="Helical" evidence="5">
    <location>
        <begin position="59"/>
        <end position="82"/>
    </location>
</feature>
<dbReference type="AlphaFoldDB" id="A0A9E6XX55"/>
<feature type="transmembrane region" description="Helical" evidence="5">
    <location>
        <begin position="166"/>
        <end position="189"/>
    </location>
</feature>
<dbReference type="GO" id="GO:0043190">
    <property type="term" value="C:ATP-binding cassette (ABC) transporter complex"/>
    <property type="evidence" value="ECO:0007669"/>
    <property type="project" value="InterPro"/>
</dbReference>
<dbReference type="PRINTS" id="PR00164">
    <property type="entry name" value="ABC2TRNSPORT"/>
</dbReference>
<comment type="similarity">
    <text evidence="5">Belongs to the ABC-2 integral membrane protein family.</text>
</comment>
<keyword evidence="2 5" id="KW-0812">Transmembrane</keyword>
<dbReference type="EMBL" id="CP087164">
    <property type="protein sequence ID" value="UGS35708.1"/>
    <property type="molecule type" value="Genomic_DNA"/>
</dbReference>
<accession>A0A9E6XX55</accession>
<dbReference type="GO" id="GO:0140359">
    <property type="term" value="F:ABC-type transporter activity"/>
    <property type="evidence" value="ECO:0007669"/>
    <property type="project" value="InterPro"/>
</dbReference>
<comment type="subcellular location">
    <subcellularLocation>
        <location evidence="5">Cell membrane</location>
        <topology evidence="5">Multi-pass membrane protein</topology>
    </subcellularLocation>
    <subcellularLocation>
        <location evidence="1">Membrane</location>
        <topology evidence="1">Multi-pass membrane protein</topology>
    </subcellularLocation>
</comment>
<feature type="transmembrane region" description="Helical" evidence="5">
    <location>
        <begin position="25"/>
        <end position="47"/>
    </location>
</feature>
<evidence type="ECO:0000313" key="8">
    <source>
        <dbReference type="Proteomes" id="UP001162834"/>
    </source>
</evidence>
<dbReference type="PANTHER" id="PTHR43229:SF2">
    <property type="entry name" value="NODULATION PROTEIN J"/>
    <property type="match status" value="1"/>
</dbReference>
<dbReference type="InterPro" id="IPR047817">
    <property type="entry name" value="ABC2_TM_bact-type"/>
</dbReference>
<dbReference type="KEGG" id="sbae:DSM104329_02103"/>
<evidence type="ECO:0000259" key="6">
    <source>
        <dbReference type="PROSITE" id="PS51012"/>
    </source>
</evidence>
<dbReference type="Pfam" id="PF01061">
    <property type="entry name" value="ABC2_membrane"/>
    <property type="match status" value="1"/>
</dbReference>
<feature type="transmembrane region" description="Helical" evidence="5">
    <location>
        <begin position="136"/>
        <end position="159"/>
    </location>
</feature>
<dbReference type="RefSeq" id="WP_259315391.1">
    <property type="nucleotide sequence ID" value="NZ_CP087164.1"/>
</dbReference>
<dbReference type="PROSITE" id="PS51012">
    <property type="entry name" value="ABC_TM2"/>
    <property type="match status" value="1"/>
</dbReference>
<reference evidence="7" key="1">
    <citation type="journal article" date="2022" name="Int. J. Syst. Evol. Microbiol.">
        <title>Pseudomonas aegrilactucae sp. nov. and Pseudomonas morbosilactucae sp. nov., pathogens causing bacterial rot of lettuce in Japan.</title>
        <authorList>
            <person name="Sawada H."/>
            <person name="Fujikawa T."/>
            <person name="Satou M."/>
        </authorList>
    </citation>
    <scope>NUCLEOTIDE SEQUENCE</scope>
    <source>
        <strain evidence="7">0166_1</strain>
    </source>
</reference>
<keyword evidence="5" id="KW-0813">Transport</keyword>
<gene>
    <name evidence="7" type="primary">drrB_2</name>
    <name evidence="7" type="ORF">DSM104329_02103</name>
</gene>